<dbReference type="EMBL" id="JAVHJV010000005">
    <property type="protein sequence ID" value="KAK5942769.1"/>
    <property type="molecule type" value="Genomic_DNA"/>
</dbReference>
<proteinExistence type="predicted"/>
<evidence type="ECO:0000313" key="2">
    <source>
        <dbReference type="EMBL" id="KAK5942769.1"/>
    </source>
</evidence>
<feature type="region of interest" description="Disordered" evidence="1">
    <location>
        <begin position="295"/>
        <end position="339"/>
    </location>
</feature>
<feature type="compositionally biased region" description="Acidic residues" evidence="1">
    <location>
        <begin position="297"/>
        <end position="306"/>
    </location>
</feature>
<feature type="compositionally biased region" description="Basic and acidic residues" evidence="1">
    <location>
        <begin position="1"/>
        <end position="26"/>
    </location>
</feature>
<organism evidence="2 3">
    <name type="scientific">Knufia obscura</name>
    <dbReference type="NCBI Taxonomy" id="1635080"/>
    <lineage>
        <taxon>Eukaryota</taxon>
        <taxon>Fungi</taxon>
        <taxon>Dikarya</taxon>
        <taxon>Ascomycota</taxon>
        <taxon>Pezizomycotina</taxon>
        <taxon>Eurotiomycetes</taxon>
        <taxon>Chaetothyriomycetidae</taxon>
        <taxon>Chaetothyriales</taxon>
        <taxon>Trichomeriaceae</taxon>
        <taxon>Knufia</taxon>
    </lineage>
</organism>
<accession>A0ABR0RRB1</accession>
<sequence>MKDYTDPSLEAKGDAKFRAEREEDTRGSTSSNPPPATYALSLVPTPSTYLPSRIPETLSQFVGKCLTCHIGMLECDKAMPICTSCSIIRQTEPEHKCTYFEKHVNQERRPDPLPLTIRGPAPRRIHAEISPPIVEKAGSEENVNASQKINRLPSVDAQYVPGKGFSVYLNIPCLDSAKDALTAADGGKMTAYNRDTVMPLQQRRAEDQTAERLQQLAQQTVIVRGQLREDPTVPEAEDLDVDSANQTSFRYAKGEESRPLPSFRRPPGKAGRILIDRRFAFRAGRSQDLEKYAIDVDNPDSEDDTLFDGTSIGDPVNRPRQNDESRSAGTDTCPEDAEL</sequence>
<evidence type="ECO:0008006" key="4">
    <source>
        <dbReference type="Google" id="ProtNLM"/>
    </source>
</evidence>
<evidence type="ECO:0000313" key="3">
    <source>
        <dbReference type="Proteomes" id="UP001334248"/>
    </source>
</evidence>
<gene>
    <name evidence="2" type="ORF">PMZ80_005335</name>
</gene>
<keyword evidence="3" id="KW-1185">Reference proteome</keyword>
<protein>
    <recommendedName>
        <fullName evidence="4">Zn(2)-C6 fungal-type domain-containing protein</fullName>
    </recommendedName>
</protein>
<evidence type="ECO:0000256" key="1">
    <source>
        <dbReference type="SAM" id="MobiDB-lite"/>
    </source>
</evidence>
<dbReference type="Proteomes" id="UP001334248">
    <property type="component" value="Unassembled WGS sequence"/>
</dbReference>
<name>A0ABR0RRB1_9EURO</name>
<feature type="region of interest" description="Disordered" evidence="1">
    <location>
        <begin position="250"/>
        <end position="269"/>
    </location>
</feature>
<dbReference type="GeneID" id="89998784"/>
<comment type="caution">
    <text evidence="2">The sequence shown here is derived from an EMBL/GenBank/DDBJ whole genome shotgun (WGS) entry which is preliminary data.</text>
</comment>
<dbReference type="RefSeq" id="XP_064730859.1">
    <property type="nucleotide sequence ID" value="XM_064873755.1"/>
</dbReference>
<reference evidence="2 3" key="1">
    <citation type="journal article" date="2023" name="Res Sq">
        <title>Genomic and morphological characterization of Knufia obscura isolated from the Mars 2020 spacecraft assembly facility.</title>
        <authorList>
            <person name="Chander A.M."/>
            <person name="Teixeira M.M."/>
            <person name="Singh N.K."/>
            <person name="Williams M.P."/>
            <person name="Parker C.W."/>
            <person name="Leo P."/>
            <person name="Stajich J.E."/>
            <person name="Torok T."/>
            <person name="Tighe S."/>
            <person name="Mason C.E."/>
            <person name="Venkateswaran K."/>
        </authorList>
    </citation>
    <scope>NUCLEOTIDE SEQUENCE [LARGE SCALE GENOMIC DNA]</scope>
    <source>
        <strain evidence="2 3">CCFEE 5817</strain>
    </source>
</reference>
<feature type="region of interest" description="Disordered" evidence="1">
    <location>
        <begin position="1"/>
        <end position="37"/>
    </location>
</feature>